<name>A0AAD5MFY6_PARTN</name>
<sequence>MLDQYSTSFKKAENELSARSIGIANSTEFCYLFGNYMIIQVTQMVHDLREQVVPQRFEDLRQKMVQVARRHPAATNLNRQFDRRASSERSSDLTRTTSPQFIVDSLLLSSHSLVIM</sequence>
<proteinExistence type="predicted"/>
<reference evidence="2" key="1">
    <citation type="submission" date="2021-06" db="EMBL/GenBank/DDBJ databases">
        <title>Parelaphostrongylus tenuis whole genome reference sequence.</title>
        <authorList>
            <person name="Garwood T.J."/>
            <person name="Larsen P.A."/>
            <person name="Fountain-Jones N.M."/>
            <person name="Garbe J.R."/>
            <person name="Macchietto M.G."/>
            <person name="Kania S.A."/>
            <person name="Gerhold R.W."/>
            <person name="Richards J.E."/>
            <person name="Wolf T.M."/>
        </authorList>
    </citation>
    <scope>NUCLEOTIDE SEQUENCE</scope>
    <source>
        <strain evidence="2">MNPRO001-30</strain>
        <tissue evidence="2">Meninges</tissue>
    </source>
</reference>
<comment type="caution">
    <text evidence="2">The sequence shown here is derived from an EMBL/GenBank/DDBJ whole genome shotgun (WGS) entry which is preliminary data.</text>
</comment>
<feature type="compositionally biased region" description="Basic and acidic residues" evidence="1">
    <location>
        <begin position="80"/>
        <end position="92"/>
    </location>
</feature>
<dbReference type="Proteomes" id="UP001196413">
    <property type="component" value="Unassembled WGS sequence"/>
</dbReference>
<dbReference type="EMBL" id="JAHQIW010003077">
    <property type="protein sequence ID" value="KAJ1357245.1"/>
    <property type="molecule type" value="Genomic_DNA"/>
</dbReference>
<evidence type="ECO:0000313" key="3">
    <source>
        <dbReference type="Proteomes" id="UP001196413"/>
    </source>
</evidence>
<evidence type="ECO:0000313" key="2">
    <source>
        <dbReference type="EMBL" id="KAJ1357245.1"/>
    </source>
</evidence>
<evidence type="ECO:0000256" key="1">
    <source>
        <dbReference type="SAM" id="MobiDB-lite"/>
    </source>
</evidence>
<organism evidence="2 3">
    <name type="scientific">Parelaphostrongylus tenuis</name>
    <name type="common">Meningeal worm</name>
    <dbReference type="NCBI Taxonomy" id="148309"/>
    <lineage>
        <taxon>Eukaryota</taxon>
        <taxon>Metazoa</taxon>
        <taxon>Ecdysozoa</taxon>
        <taxon>Nematoda</taxon>
        <taxon>Chromadorea</taxon>
        <taxon>Rhabditida</taxon>
        <taxon>Rhabditina</taxon>
        <taxon>Rhabditomorpha</taxon>
        <taxon>Strongyloidea</taxon>
        <taxon>Metastrongylidae</taxon>
        <taxon>Parelaphostrongylus</taxon>
    </lineage>
</organism>
<feature type="region of interest" description="Disordered" evidence="1">
    <location>
        <begin position="75"/>
        <end position="94"/>
    </location>
</feature>
<protein>
    <submittedName>
        <fullName evidence="2">Uncharacterized protein</fullName>
    </submittedName>
</protein>
<accession>A0AAD5MFY6</accession>
<keyword evidence="3" id="KW-1185">Reference proteome</keyword>
<gene>
    <name evidence="2" type="ORF">KIN20_015347</name>
</gene>
<dbReference type="AlphaFoldDB" id="A0AAD5MFY6"/>